<dbReference type="EMBL" id="CP017101">
    <property type="protein sequence ID" value="APO68540.1"/>
    <property type="molecule type" value="Genomic_DNA"/>
</dbReference>
<gene>
    <name evidence="2" type="ORF">IE4872_CH02938</name>
</gene>
<feature type="chain" id="PRO_5013222077" evidence="1">
    <location>
        <begin position="25"/>
        <end position="255"/>
    </location>
</feature>
<evidence type="ECO:0000256" key="1">
    <source>
        <dbReference type="SAM" id="SignalP"/>
    </source>
</evidence>
<name>A0A1L5NKV3_9HYPH</name>
<reference evidence="2 3" key="1">
    <citation type="submission" date="2016-09" db="EMBL/GenBank/DDBJ databases">
        <title>The complete genome sequences of Rhizobium gallicum, symbiovars gallicum and phaseoli, symbionts associated to common bean (Phaseolus vulgaris).</title>
        <authorList>
            <person name="Bustos P."/>
            <person name="Santamaria R.I."/>
            <person name="Perez-Carrascal O.M."/>
            <person name="Juarez S."/>
            <person name="Lozano L."/>
            <person name="Martinez-Flores I."/>
            <person name="Martinez-Romero E."/>
            <person name="Cevallos M."/>
            <person name="Romero D."/>
            <person name="Davila G."/>
            <person name="Gonzalez V."/>
        </authorList>
    </citation>
    <scope>NUCLEOTIDE SEQUENCE [LARGE SCALE GENOMIC DNA]</scope>
    <source>
        <strain evidence="2 3">IE4872</strain>
    </source>
</reference>
<dbReference type="AlphaFoldDB" id="A0A1L5NKV3"/>
<dbReference type="STRING" id="56730.IE4872_CH02938"/>
<dbReference type="Proteomes" id="UP000184749">
    <property type="component" value="Chromosome"/>
</dbReference>
<evidence type="ECO:0000313" key="2">
    <source>
        <dbReference type="EMBL" id="APO68540.1"/>
    </source>
</evidence>
<accession>A0A1L5NKV3</accession>
<dbReference type="eggNOG" id="ENOG50330QS">
    <property type="taxonomic scope" value="Bacteria"/>
</dbReference>
<keyword evidence="1" id="KW-0732">Signal</keyword>
<protein>
    <submittedName>
        <fullName evidence="2">Uncharacterized protein</fullName>
    </submittedName>
</protein>
<proteinExistence type="predicted"/>
<evidence type="ECO:0000313" key="3">
    <source>
        <dbReference type="Proteomes" id="UP000184749"/>
    </source>
</evidence>
<sequence length="255" mass="26263">MLRISGICFIAMAAGLLITSPALAQDAISAPAQKTIGATKSKMVPSLAVLNSGGAKLENGKLTMSGISATSIVFADRPVRSAGHVLTSEFIKQWGEGADSFAKDPPNATISVLSGKGDSVADAVVVLKTPKLEGRNLTFDVEVLECDLAGADGPASLFIDWFAARGPYGGVAVGGVGRAAVWRGGWYAHPGAYYGAGVVAGAAIGAAVAEDRRYYPPPGMRLLSLSSLLLASGRRNMDVLVSVRRGLESEFPIAS</sequence>
<organism evidence="2 3">
    <name type="scientific">Rhizobium gallicum</name>
    <dbReference type="NCBI Taxonomy" id="56730"/>
    <lineage>
        <taxon>Bacteria</taxon>
        <taxon>Pseudomonadati</taxon>
        <taxon>Pseudomonadota</taxon>
        <taxon>Alphaproteobacteria</taxon>
        <taxon>Hyphomicrobiales</taxon>
        <taxon>Rhizobiaceae</taxon>
        <taxon>Rhizobium/Agrobacterium group</taxon>
        <taxon>Rhizobium</taxon>
    </lineage>
</organism>
<feature type="signal peptide" evidence="1">
    <location>
        <begin position="1"/>
        <end position="24"/>
    </location>
</feature>